<gene>
    <name evidence="7" type="ORF">CCAP1982_LOCUS1435</name>
</gene>
<evidence type="ECO:0000313" key="7">
    <source>
        <dbReference type="EMBL" id="CAD6992586.1"/>
    </source>
</evidence>
<dbReference type="GO" id="GO:0005856">
    <property type="term" value="C:cytoskeleton"/>
    <property type="evidence" value="ECO:0007669"/>
    <property type="project" value="UniProtKB-SubCell"/>
</dbReference>
<evidence type="ECO:0000256" key="3">
    <source>
        <dbReference type="ARBA" id="ARBA00022490"/>
    </source>
</evidence>
<keyword evidence="3" id="KW-0963">Cytoplasm</keyword>
<comment type="subcellular location">
    <subcellularLocation>
        <location evidence="1">Cell projection</location>
        <location evidence="1">Cilium</location>
    </subcellularLocation>
    <subcellularLocation>
        <location evidence="2">Cytoplasm</location>
        <location evidence="2">Cytoskeleton</location>
    </subcellularLocation>
</comment>
<evidence type="ECO:0000313" key="8">
    <source>
        <dbReference type="Proteomes" id="UP000606786"/>
    </source>
</evidence>
<dbReference type="EMBL" id="CAJHJT010000001">
    <property type="protein sequence ID" value="CAD6992586.1"/>
    <property type="molecule type" value="Genomic_DNA"/>
</dbReference>
<accession>A0A811U2V9</accession>
<protein>
    <submittedName>
        <fullName evidence="7">(Mediterranean fruit fly) hypothetical protein</fullName>
    </submittedName>
</protein>
<dbReference type="Pfam" id="PF14886">
    <property type="entry name" value="FAM183"/>
    <property type="match status" value="1"/>
</dbReference>
<dbReference type="Proteomes" id="UP000606786">
    <property type="component" value="Unassembled WGS sequence"/>
</dbReference>
<evidence type="ECO:0000256" key="1">
    <source>
        <dbReference type="ARBA" id="ARBA00004138"/>
    </source>
</evidence>
<evidence type="ECO:0000256" key="5">
    <source>
        <dbReference type="ARBA" id="ARBA00023273"/>
    </source>
</evidence>
<organism evidence="7 8">
    <name type="scientific">Ceratitis capitata</name>
    <name type="common">Mediterranean fruit fly</name>
    <name type="synonym">Tephritis capitata</name>
    <dbReference type="NCBI Taxonomy" id="7213"/>
    <lineage>
        <taxon>Eukaryota</taxon>
        <taxon>Metazoa</taxon>
        <taxon>Ecdysozoa</taxon>
        <taxon>Arthropoda</taxon>
        <taxon>Hexapoda</taxon>
        <taxon>Insecta</taxon>
        <taxon>Pterygota</taxon>
        <taxon>Neoptera</taxon>
        <taxon>Endopterygota</taxon>
        <taxon>Diptera</taxon>
        <taxon>Brachycera</taxon>
        <taxon>Muscomorpha</taxon>
        <taxon>Tephritoidea</taxon>
        <taxon>Tephritidae</taxon>
        <taxon>Ceratitis</taxon>
        <taxon>Ceratitis</taxon>
    </lineage>
</organism>
<comment type="similarity">
    <text evidence="6">Belongs to the CFAP144 family.</text>
</comment>
<dbReference type="GO" id="GO:0005929">
    <property type="term" value="C:cilium"/>
    <property type="evidence" value="ECO:0007669"/>
    <property type="project" value="UniProtKB-SubCell"/>
</dbReference>
<name>A0A811U2V9_CERCA</name>
<reference evidence="7" key="1">
    <citation type="submission" date="2020-11" db="EMBL/GenBank/DDBJ databases">
        <authorList>
            <person name="Whitehead M."/>
        </authorList>
    </citation>
    <scope>NUCLEOTIDE SEQUENCE</scope>
    <source>
        <strain evidence="7">EGII</strain>
    </source>
</reference>
<sequence>MPCCTAKTVTRHSNNYYRPNYRYKALTEKFYARHEAFDFDSNLLNSPKVDNYVDLITQYHNNTLRNRSLAPITENQKYGWLLHMAYGPQDEMDYGLLHYGRRDDSQIKLIAIIDKEKRWFTRYE</sequence>
<proteinExistence type="inferred from homology"/>
<evidence type="ECO:0000256" key="2">
    <source>
        <dbReference type="ARBA" id="ARBA00004245"/>
    </source>
</evidence>
<comment type="caution">
    <text evidence="7">The sequence shown here is derived from an EMBL/GenBank/DDBJ whole genome shotgun (WGS) entry which is preliminary data.</text>
</comment>
<keyword evidence="4" id="KW-0206">Cytoskeleton</keyword>
<evidence type="ECO:0000256" key="6">
    <source>
        <dbReference type="ARBA" id="ARBA00034777"/>
    </source>
</evidence>
<keyword evidence="5" id="KW-0966">Cell projection</keyword>
<evidence type="ECO:0000256" key="4">
    <source>
        <dbReference type="ARBA" id="ARBA00023212"/>
    </source>
</evidence>
<dbReference type="InterPro" id="IPR029214">
    <property type="entry name" value="CFAP144"/>
</dbReference>
<dbReference type="AlphaFoldDB" id="A0A811U2V9"/>
<keyword evidence="8" id="KW-1185">Reference proteome</keyword>